<feature type="transmembrane region" description="Helical" evidence="1">
    <location>
        <begin position="148"/>
        <end position="168"/>
    </location>
</feature>
<comment type="caution">
    <text evidence="2">The sequence shown here is derived from an EMBL/GenBank/DDBJ whole genome shotgun (WGS) entry which is preliminary data.</text>
</comment>
<evidence type="ECO:0000256" key="1">
    <source>
        <dbReference type="SAM" id="Phobius"/>
    </source>
</evidence>
<protein>
    <submittedName>
        <fullName evidence="2">Uncharacterized protein</fullName>
    </submittedName>
</protein>
<feature type="transmembrane region" description="Helical" evidence="1">
    <location>
        <begin position="74"/>
        <end position="93"/>
    </location>
</feature>
<evidence type="ECO:0000313" key="2">
    <source>
        <dbReference type="EMBL" id="KAF7367149.1"/>
    </source>
</evidence>
<feature type="transmembrane region" description="Helical" evidence="1">
    <location>
        <begin position="121"/>
        <end position="142"/>
    </location>
</feature>
<evidence type="ECO:0000313" key="3">
    <source>
        <dbReference type="Proteomes" id="UP000623467"/>
    </source>
</evidence>
<organism evidence="2 3">
    <name type="scientific">Mycena sanguinolenta</name>
    <dbReference type="NCBI Taxonomy" id="230812"/>
    <lineage>
        <taxon>Eukaryota</taxon>
        <taxon>Fungi</taxon>
        <taxon>Dikarya</taxon>
        <taxon>Basidiomycota</taxon>
        <taxon>Agaricomycotina</taxon>
        <taxon>Agaricomycetes</taxon>
        <taxon>Agaricomycetidae</taxon>
        <taxon>Agaricales</taxon>
        <taxon>Marasmiineae</taxon>
        <taxon>Mycenaceae</taxon>
        <taxon>Mycena</taxon>
    </lineage>
</organism>
<keyword evidence="3" id="KW-1185">Reference proteome</keyword>
<sequence>MACFIAEVILQMRLYALFSMNKKVLVLVAIAFIVSSMSSAVIIGTALEGVGGALSNPVPGVTLCVVTGVPNSVFAFWIPILCFESLLCGLALYRGLQTFRLTDTLFQSTNRLVVILIRDSVFYFFVVFATYFIDMLMLVLVTTSNAPFEIGFAFSVALSCCIGNRMMLNMLEEIICRTQPFPNTINISSNS</sequence>
<dbReference type="AlphaFoldDB" id="A0A8H7D9E7"/>
<feature type="transmembrane region" description="Helical" evidence="1">
    <location>
        <begin position="24"/>
        <end position="47"/>
    </location>
</feature>
<gene>
    <name evidence="2" type="ORF">MSAN_00974600</name>
</gene>
<reference evidence="2" key="1">
    <citation type="submission" date="2020-05" db="EMBL/GenBank/DDBJ databases">
        <title>Mycena genomes resolve the evolution of fungal bioluminescence.</title>
        <authorList>
            <person name="Tsai I.J."/>
        </authorList>
    </citation>
    <scope>NUCLEOTIDE SEQUENCE</scope>
    <source>
        <strain evidence="2">160909Yilan</strain>
    </source>
</reference>
<dbReference type="OrthoDB" id="3349377at2759"/>
<dbReference type="EMBL" id="JACAZH010000006">
    <property type="protein sequence ID" value="KAF7367149.1"/>
    <property type="molecule type" value="Genomic_DNA"/>
</dbReference>
<keyword evidence="1" id="KW-1133">Transmembrane helix</keyword>
<keyword evidence="1" id="KW-0812">Transmembrane</keyword>
<keyword evidence="1" id="KW-0472">Membrane</keyword>
<accession>A0A8H7D9E7</accession>
<name>A0A8H7D9E7_9AGAR</name>
<proteinExistence type="predicted"/>
<dbReference type="Proteomes" id="UP000623467">
    <property type="component" value="Unassembled WGS sequence"/>
</dbReference>